<sequence>MAVSYIPQDKVFAICTYQMSSAPQKFSFNRKEADQNQNISF</sequence>
<reference evidence="1" key="1">
    <citation type="submission" date="2022-10" db="EMBL/GenBank/DDBJ databases">
        <title>Chryseobacterium babae sp. nov. isolated from the gut of the beetle Oryctes rhinoceros, and Chryseobacterium kimseyorum sp. nov., isolated from a stick insect rearing cage.</title>
        <authorList>
            <person name="Shelomi M."/>
            <person name="Han C.-J."/>
            <person name="Chen W.-M."/>
            <person name="Chen H.-K."/>
            <person name="Liaw S.-J."/>
            <person name="Muhle E."/>
            <person name="Clermont D."/>
        </authorList>
    </citation>
    <scope>NUCLEOTIDE SEQUENCE</scope>
    <source>
        <strain evidence="1">09-1422</strain>
    </source>
</reference>
<keyword evidence="2" id="KW-1185">Reference proteome</keyword>
<dbReference type="Proteomes" id="UP001163731">
    <property type="component" value="Unassembled WGS sequence"/>
</dbReference>
<evidence type="ECO:0000313" key="2">
    <source>
        <dbReference type="Proteomes" id="UP001163731"/>
    </source>
</evidence>
<protein>
    <submittedName>
        <fullName evidence="1">Uncharacterized protein</fullName>
    </submittedName>
</protein>
<organism evidence="1 2">
    <name type="scientific">Chryseobacterium kimseyorum</name>
    <dbReference type="NCBI Taxonomy" id="2984028"/>
    <lineage>
        <taxon>Bacteria</taxon>
        <taxon>Pseudomonadati</taxon>
        <taxon>Bacteroidota</taxon>
        <taxon>Flavobacteriia</taxon>
        <taxon>Flavobacteriales</taxon>
        <taxon>Weeksellaceae</taxon>
        <taxon>Chryseobacterium group</taxon>
        <taxon>Chryseobacterium</taxon>
    </lineage>
</organism>
<accession>A0ABT3I3C5</accession>
<dbReference type="EMBL" id="JAPDHW010000022">
    <property type="protein sequence ID" value="MCW3170561.1"/>
    <property type="molecule type" value="Genomic_DNA"/>
</dbReference>
<comment type="caution">
    <text evidence="1">The sequence shown here is derived from an EMBL/GenBank/DDBJ whole genome shotgun (WGS) entry which is preliminary data.</text>
</comment>
<dbReference type="RefSeq" id="WP_264751696.1">
    <property type="nucleotide sequence ID" value="NZ_JAPDHW010000022.1"/>
</dbReference>
<proteinExistence type="predicted"/>
<gene>
    <name evidence="1" type="ORF">OMO38_18695</name>
</gene>
<name>A0ABT3I3C5_9FLAO</name>
<evidence type="ECO:0000313" key="1">
    <source>
        <dbReference type="EMBL" id="MCW3170561.1"/>
    </source>
</evidence>